<feature type="domain" description="Endonuclease/exonuclease/phosphatase" evidence="3">
    <location>
        <begin position="94"/>
        <end position="310"/>
    </location>
</feature>
<name>A0AAE3W2W9_9ACTN</name>
<reference evidence="4 5" key="1">
    <citation type="submission" date="2023-07" db="EMBL/GenBank/DDBJ databases">
        <title>Sequencing the genomes of 1000 actinobacteria strains.</title>
        <authorList>
            <person name="Klenk H.-P."/>
        </authorList>
    </citation>
    <scope>NUCLEOTIDE SEQUENCE [LARGE SCALE GENOMIC DNA]</scope>
    <source>
        <strain evidence="4 5">DSM 44709</strain>
    </source>
</reference>
<keyword evidence="4" id="KW-0378">Hydrolase</keyword>
<keyword evidence="4" id="KW-0540">Nuclease</keyword>
<keyword evidence="2" id="KW-0472">Membrane</keyword>
<dbReference type="InterPro" id="IPR036691">
    <property type="entry name" value="Endo/exonu/phosph_ase_sf"/>
</dbReference>
<dbReference type="Proteomes" id="UP001240236">
    <property type="component" value="Unassembled WGS sequence"/>
</dbReference>
<evidence type="ECO:0000256" key="1">
    <source>
        <dbReference type="SAM" id="MobiDB-lite"/>
    </source>
</evidence>
<sequence>MWITVVAWLAAAVLAAWAVVRGLGLDHGPFVQLLAFTPYVAAGAPVVALVAALLRRRLPAVAALAVGAVLIALVVPRVIPDARPAVAGPRIRVLSMNVLGGNADPAAILGLVRELRVDVLALQEHTPELDAALRAGGIGAELPYREANPEAGTGGSGLYSRSPLTGGGTRRYPSPSSVPPYRGHSASYATVTVPGGMPLMVESVHPMAPWSVRMAGAWRRDLAMVPAATPDGPPRLLLGDFNATLDHAPLRELLATGYRDAAAARGLGLVGTWGPYNGMLVPPVALDHVLADRRIAVDGFAVHELPGSDHHAVSATLTLPAG</sequence>
<feature type="region of interest" description="Disordered" evidence="1">
    <location>
        <begin position="144"/>
        <end position="183"/>
    </location>
</feature>
<keyword evidence="5" id="KW-1185">Reference proteome</keyword>
<protein>
    <submittedName>
        <fullName evidence="4">Endonuclease/exonuclease/phosphatase (EEP) superfamily protein YafD</fullName>
    </submittedName>
</protein>
<keyword evidence="4" id="KW-0255">Endonuclease</keyword>
<dbReference type="Pfam" id="PF03372">
    <property type="entry name" value="Exo_endo_phos"/>
    <property type="match status" value="1"/>
</dbReference>
<gene>
    <name evidence="4" type="ORF">J2S42_005637</name>
</gene>
<keyword evidence="2" id="KW-1133">Transmembrane helix</keyword>
<dbReference type="SUPFAM" id="SSF56219">
    <property type="entry name" value="DNase I-like"/>
    <property type="match status" value="1"/>
</dbReference>
<keyword evidence="2" id="KW-0812">Transmembrane</keyword>
<feature type="transmembrane region" description="Helical" evidence="2">
    <location>
        <begin position="61"/>
        <end position="79"/>
    </location>
</feature>
<dbReference type="Gene3D" id="3.60.10.10">
    <property type="entry name" value="Endonuclease/exonuclease/phosphatase"/>
    <property type="match status" value="1"/>
</dbReference>
<feature type="transmembrane region" description="Helical" evidence="2">
    <location>
        <begin position="34"/>
        <end position="54"/>
    </location>
</feature>
<organism evidence="4 5">
    <name type="scientific">Catenuloplanes indicus</name>
    <dbReference type="NCBI Taxonomy" id="137267"/>
    <lineage>
        <taxon>Bacteria</taxon>
        <taxon>Bacillati</taxon>
        <taxon>Actinomycetota</taxon>
        <taxon>Actinomycetes</taxon>
        <taxon>Micromonosporales</taxon>
        <taxon>Micromonosporaceae</taxon>
        <taxon>Catenuloplanes</taxon>
    </lineage>
</organism>
<accession>A0AAE3W2W9</accession>
<dbReference type="GO" id="GO:0004519">
    <property type="term" value="F:endonuclease activity"/>
    <property type="evidence" value="ECO:0007669"/>
    <property type="project" value="UniProtKB-KW"/>
</dbReference>
<dbReference type="RefSeq" id="WP_307243875.1">
    <property type="nucleotide sequence ID" value="NZ_JAUSUZ010000001.1"/>
</dbReference>
<dbReference type="EMBL" id="JAUSUZ010000001">
    <property type="protein sequence ID" value="MDQ0368968.1"/>
    <property type="molecule type" value="Genomic_DNA"/>
</dbReference>
<comment type="caution">
    <text evidence="4">The sequence shown here is derived from an EMBL/GenBank/DDBJ whole genome shotgun (WGS) entry which is preliminary data.</text>
</comment>
<evidence type="ECO:0000313" key="5">
    <source>
        <dbReference type="Proteomes" id="UP001240236"/>
    </source>
</evidence>
<evidence type="ECO:0000313" key="4">
    <source>
        <dbReference type="EMBL" id="MDQ0368968.1"/>
    </source>
</evidence>
<evidence type="ECO:0000259" key="3">
    <source>
        <dbReference type="Pfam" id="PF03372"/>
    </source>
</evidence>
<proteinExistence type="predicted"/>
<dbReference type="InterPro" id="IPR005135">
    <property type="entry name" value="Endo/exonuclease/phosphatase"/>
</dbReference>
<evidence type="ECO:0000256" key="2">
    <source>
        <dbReference type="SAM" id="Phobius"/>
    </source>
</evidence>
<dbReference type="AlphaFoldDB" id="A0AAE3W2W9"/>
<feature type="compositionally biased region" description="Low complexity" evidence="1">
    <location>
        <begin position="170"/>
        <end position="182"/>
    </location>
</feature>